<dbReference type="EMBL" id="JAVBIK010000001">
    <property type="protein sequence ID" value="MDT7517954.1"/>
    <property type="molecule type" value="Genomic_DNA"/>
</dbReference>
<proteinExistence type="predicted"/>
<organism evidence="1 2">
    <name type="scientific">Rhodoferax potami</name>
    <dbReference type="NCBI Taxonomy" id="3068338"/>
    <lineage>
        <taxon>Bacteria</taxon>
        <taxon>Pseudomonadati</taxon>
        <taxon>Pseudomonadota</taxon>
        <taxon>Betaproteobacteria</taxon>
        <taxon>Burkholderiales</taxon>
        <taxon>Comamonadaceae</taxon>
        <taxon>Rhodoferax</taxon>
    </lineage>
</organism>
<dbReference type="Proteomes" id="UP001321700">
    <property type="component" value="Unassembled WGS sequence"/>
</dbReference>
<evidence type="ECO:0000313" key="2">
    <source>
        <dbReference type="Proteomes" id="UP001321700"/>
    </source>
</evidence>
<sequence length="96" mass="10320">MLQAAQNAENSLATRYSCAFDALYLYALAILGAPKDLQSHPYPEMLSEGAARLGISPQAIEPVLERMNQSYGPLEAPEEEVIALIALAQKARSNSG</sequence>
<protein>
    <submittedName>
        <fullName evidence="1">Uncharacterized protein</fullName>
    </submittedName>
</protein>
<accession>A0ABU3KJK9</accession>
<keyword evidence="2" id="KW-1185">Reference proteome</keyword>
<name>A0ABU3KJK9_9BURK</name>
<reference evidence="1 2" key="1">
    <citation type="submission" date="2023-08" db="EMBL/GenBank/DDBJ databases">
        <title>Rhodoferax potami sp. nov. and Rhodoferax mekongensis sp. nov., isolated from the Mekong River in Thailand.</title>
        <authorList>
            <person name="Kitikhun S."/>
            <person name="Charoenyingcharoen P."/>
            <person name="Siriarchawattana P."/>
            <person name="Likhitrattanapisal S."/>
            <person name="Nilsakha T."/>
            <person name="Chanpet A."/>
            <person name="Rattanawaree P."/>
            <person name="Ingsriswang S."/>
        </authorList>
    </citation>
    <scope>NUCLEOTIDE SEQUENCE [LARGE SCALE GENOMIC DNA]</scope>
    <source>
        <strain evidence="1 2">TBRC 17660</strain>
    </source>
</reference>
<dbReference type="RefSeq" id="WP_313873743.1">
    <property type="nucleotide sequence ID" value="NZ_JAVBIK010000001.1"/>
</dbReference>
<evidence type="ECO:0000313" key="1">
    <source>
        <dbReference type="EMBL" id="MDT7517954.1"/>
    </source>
</evidence>
<comment type="caution">
    <text evidence="1">The sequence shown here is derived from an EMBL/GenBank/DDBJ whole genome shotgun (WGS) entry which is preliminary data.</text>
</comment>
<gene>
    <name evidence="1" type="ORF">RAE19_04240</name>
</gene>